<keyword evidence="2" id="KW-1185">Reference proteome</keyword>
<organism evidence="1 2">
    <name type="scientific">Caerostris extrusa</name>
    <name type="common">Bark spider</name>
    <name type="synonym">Caerostris bankana</name>
    <dbReference type="NCBI Taxonomy" id="172846"/>
    <lineage>
        <taxon>Eukaryota</taxon>
        <taxon>Metazoa</taxon>
        <taxon>Ecdysozoa</taxon>
        <taxon>Arthropoda</taxon>
        <taxon>Chelicerata</taxon>
        <taxon>Arachnida</taxon>
        <taxon>Araneae</taxon>
        <taxon>Araneomorphae</taxon>
        <taxon>Entelegynae</taxon>
        <taxon>Araneoidea</taxon>
        <taxon>Araneidae</taxon>
        <taxon>Caerostris</taxon>
    </lineage>
</organism>
<sequence>MNILFSNTHNSSYYSIDALSVSDCPQPYVPIDSEEVCIYMSSRTVPLNEMEAYCTGEVNGGKPFHEKIFGRRPQRTGRNLKLTVESLFPPEVYI</sequence>
<evidence type="ECO:0000313" key="2">
    <source>
        <dbReference type="Proteomes" id="UP001054945"/>
    </source>
</evidence>
<accession>A0AAV4Q4M7</accession>
<protein>
    <submittedName>
        <fullName evidence="1">Uncharacterized protein</fullName>
    </submittedName>
</protein>
<evidence type="ECO:0000313" key="1">
    <source>
        <dbReference type="EMBL" id="GIY02975.1"/>
    </source>
</evidence>
<dbReference type="EMBL" id="BPLR01005525">
    <property type="protein sequence ID" value="GIY02975.1"/>
    <property type="molecule type" value="Genomic_DNA"/>
</dbReference>
<name>A0AAV4Q4M7_CAEEX</name>
<gene>
    <name evidence="1" type="primary">AVEN_210406_1</name>
    <name evidence="1" type="ORF">CEXT_455801</name>
</gene>
<proteinExistence type="predicted"/>
<feature type="non-terminal residue" evidence="1">
    <location>
        <position position="94"/>
    </location>
</feature>
<comment type="caution">
    <text evidence="1">The sequence shown here is derived from an EMBL/GenBank/DDBJ whole genome shotgun (WGS) entry which is preliminary data.</text>
</comment>
<dbReference type="Proteomes" id="UP001054945">
    <property type="component" value="Unassembled WGS sequence"/>
</dbReference>
<reference evidence="1 2" key="1">
    <citation type="submission" date="2021-06" db="EMBL/GenBank/DDBJ databases">
        <title>Caerostris extrusa draft genome.</title>
        <authorList>
            <person name="Kono N."/>
            <person name="Arakawa K."/>
        </authorList>
    </citation>
    <scope>NUCLEOTIDE SEQUENCE [LARGE SCALE GENOMIC DNA]</scope>
</reference>
<dbReference type="AlphaFoldDB" id="A0AAV4Q4M7"/>